<dbReference type="Gene3D" id="1.20.120.910">
    <property type="entry name" value="DksA, coiled-coil domain"/>
    <property type="match status" value="1"/>
</dbReference>
<dbReference type="PANTHER" id="PTHR33823:SF2">
    <property type="entry name" value="RNA POLYMERASE-BINDING TRANSCRIPTION FACTOR DKSA"/>
    <property type="match status" value="1"/>
</dbReference>
<keyword evidence="2" id="KW-0863">Zinc-finger</keyword>
<evidence type="ECO:0000313" key="7">
    <source>
        <dbReference type="EMBL" id="GGX94186.1"/>
    </source>
</evidence>
<gene>
    <name evidence="7" type="ORF">GCM10010358_55050</name>
</gene>
<sequence length="124" mass="13570">MLDMTNTTTELSAEDLREVEERLTEQAERLRRELAEAEAARLALYDDCELDAADIGSRVTAVEQLQADTGRARDLLEQTDAALERLRAGTLGRCTACGGPVARERVLAVPHADQCVTCRAGRGR</sequence>
<protein>
    <recommendedName>
        <fullName evidence="6">Zinc finger DksA/TraR C4-type domain-containing protein</fullName>
    </recommendedName>
</protein>
<dbReference type="PROSITE" id="PS51128">
    <property type="entry name" value="ZF_DKSA_2"/>
    <property type="match status" value="1"/>
</dbReference>
<keyword evidence="1" id="KW-0479">Metal-binding</keyword>
<dbReference type="AlphaFoldDB" id="A0A918NTV9"/>
<dbReference type="GO" id="GO:0008270">
    <property type="term" value="F:zinc ion binding"/>
    <property type="evidence" value="ECO:0007669"/>
    <property type="project" value="UniProtKB-KW"/>
</dbReference>
<reference evidence="7" key="1">
    <citation type="journal article" date="2014" name="Int. J. Syst. Evol. Microbiol.">
        <title>Complete genome sequence of Corynebacterium casei LMG S-19264T (=DSM 44701T), isolated from a smear-ripened cheese.</title>
        <authorList>
            <consortium name="US DOE Joint Genome Institute (JGI-PGF)"/>
            <person name="Walter F."/>
            <person name="Albersmeier A."/>
            <person name="Kalinowski J."/>
            <person name="Ruckert C."/>
        </authorList>
    </citation>
    <scope>NUCLEOTIDE SEQUENCE</scope>
    <source>
        <strain evidence="7">JCM 4790</strain>
    </source>
</reference>
<evidence type="ECO:0000256" key="1">
    <source>
        <dbReference type="ARBA" id="ARBA00022723"/>
    </source>
</evidence>
<accession>A0A918NTV9</accession>
<proteinExistence type="predicted"/>
<feature type="coiled-coil region" evidence="5">
    <location>
        <begin position="13"/>
        <end position="47"/>
    </location>
</feature>
<evidence type="ECO:0000256" key="5">
    <source>
        <dbReference type="SAM" id="Coils"/>
    </source>
</evidence>
<evidence type="ECO:0000313" key="8">
    <source>
        <dbReference type="Proteomes" id="UP000619244"/>
    </source>
</evidence>
<evidence type="ECO:0000256" key="3">
    <source>
        <dbReference type="ARBA" id="ARBA00022833"/>
    </source>
</evidence>
<dbReference type="InterPro" id="IPR037187">
    <property type="entry name" value="DnaK_N"/>
</dbReference>
<dbReference type="Proteomes" id="UP000619244">
    <property type="component" value="Unassembled WGS sequence"/>
</dbReference>
<comment type="caution">
    <text evidence="7">The sequence shown here is derived from an EMBL/GenBank/DDBJ whole genome shotgun (WGS) entry which is preliminary data.</text>
</comment>
<evidence type="ECO:0000256" key="2">
    <source>
        <dbReference type="ARBA" id="ARBA00022771"/>
    </source>
</evidence>
<dbReference type="EMBL" id="BMVU01000033">
    <property type="protein sequence ID" value="GGX94186.1"/>
    <property type="molecule type" value="Genomic_DNA"/>
</dbReference>
<dbReference type="InterPro" id="IPR000962">
    <property type="entry name" value="Znf_DskA_TraR"/>
</dbReference>
<evidence type="ECO:0000259" key="6">
    <source>
        <dbReference type="Pfam" id="PF01258"/>
    </source>
</evidence>
<dbReference type="PANTHER" id="PTHR33823">
    <property type="entry name" value="RNA POLYMERASE-BINDING TRANSCRIPTION FACTOR DKSA-RELATED"/>
    <property type="match status" value="1"/>
</dbReference>
<dbReference type="RefSeq" id="WP_190193008.1">
    <property type="nucleotide sequence ID" value="NZ_BMVU01000033.1"/>
</dbReference>
<feature type="domain" description="Zinc finger DksA/TraR C4-type" evidence="6">
    <location>
        <begin position="89"/>
        <end position="120"/>
    </location>
</feature>
<reference evidence="7" key="2">
    <citation type="submission" date="2020-09" db="EMBL/GenBank/DDBJ databases">
        <authorList>
            <person name="Sun Q."/>
            <person name="Ohkuma M."/>
        </authorList>
    </citation>
    <scope>NUCLEOTIDE SEQUENCE</scope>
    <source>
        <strain evidence="7">JCM 4790</strain>
    </source>
</reference>
<keyword evidence="3" id="KW-0862">Zinc</keyword>
<keyword evidence="5" id="KW-0175">Coiled coil</keyword>
<dbReference type="SUPFAM" id="SSF109635">
    <property type="entry name" value="DnaK suppressor protein DksA, alpha-hairpin domain"/>
    <property type="match status" value="1"/>
</dbReference>
<feature type="zinc finger region" description="dksA C4-type" evidence="4">
    <location>
        <begin position="94"/>
        <end position="118"/>
    </location>
</feature>
<keyword evidence="8" id="KW-1185">Reference proteome</keyword>
<evidence type="ECO:0000256" key="4">
    <source>
        <dbReference type="PROSITE-ProRule" id="PRU00510"/>
    </source>
</evidence>
<name>A0A918NTV9_9ACTN</name>
<dbReference type="Pfam" id="PF01258">
    <property type="entry name" value="zf-dskA_traR"/>
    <property type="match status" value="1"/>
</dbReference>
<organism evidence="7 8">
    <name type="scientific">Streptomyces minutiscleroticus</name>
    <dbReference type="NCBI Taxonomy" id="68238"/>
    <lineage>
        <taxon>Bacteria</taxon>
        <taxon>Bacillati</taxon>
        <taxon>Actinomycetota</taxon>
        <taxon>Actinomycetes</taxon>
        <taxon>Kitasatosporales</taxon>
        <taxon>Streptomycetaceae</taxon>
        <taxon>Streptomyces</taxon>
    </lineage>
</organism>